<dbReference type="Gene3D" id="2.20.28.30">
    <property type="entry name" value="RNA polymerase ii, chain L"/>
    <property type="match status" value="1"/>
</dbReference>
<organism evidence="1 2">
    <name type="scientific">Enterococcus gallinarum</name>
    <dbReference type="NCBI Taxonomy" id="1353"/>
    <lineage>
        <taxon>Bacteria</taxon>
        <taxon>Bacillati</taxon>
        <taxon>Bacillota</taxon>
        <taxon>Bacilli</taxon>
        <taxon>Lactobacillales</taxon>
        <taxon>Enterococcaceae</taxon>
        <taxon>Enterococcus</taxon>
    </lineage>
</organism>
<reference evidence="1 2" key="1">
    <citation type="submission" date="2020-06" db="EMBL/GenBank/DDBJ databases">
        <title>Crossreactivity between MHC class I-restricted antigens from cancer cells and an enterococcal bacteriophage.</title>
        <authorList>
            <person name="Fluckiger A."/>
            <person name="Daillere R."/>
            <person name="Sassi M."/>
            <person name="Cattoir V."/>
            <person name="Kroemer G."/>
            <person name="Zitvogel L."/>
        </authorList>
    </citation>
    <scope>NUCLEOTIDE SEQUENCE [LARGE SCALE GENOMIC DNA]</scope>
    <source>
        <strain evidence="1 2">EG4</strain>
    </source>
</reference>
<dbReference type="Pfam" id="PF07295">
    <property type="entry name" value="DUF1451"/>
    <property type="match status" value="1"/>
</dbReference>
<accession>A0ABD4HSW4</accession>
<dbReference type="InterPro" id="IPR009912">
    <property type="entry name" value="DUF1451"/>
</dbReference>
<comment type="caution">
    <text evidence="1">The sequence shown here is derived from an EMBL/GenBank/DDBJ whole genome shotgun (WGS) entry which is preliminary data.</text>
</comment>
<protein>
    <recommendedName>
        <fullName evidence="3">Zinc ribbon-containing protein</fullName>
    </recommendedName>
</protein>
<evidence type="ECO:0008006" key="3">
    <source>
        <dbReference type="Google" id="ProtNLM"/>
    </source>
</evidence>
<sequence length="45" mass="4977">MHKTGSKPGKGEYYCLNCGQNVTLDQSTDKLPPCPRCTNTTFRKG</sequence>
<gene>
    <name evidence="1" type="ORF">HWH42_17775</name>
</gene>
<name>A0ABD4HSW4_ENTGA</name>
<dbReference type="RefSeq" id="WP_086317149.1">
    <property type="nucleotide sequence ID" value="NZ_JABXJK010000097.1"/>
</dbReference>
<evidence type="ECO:0000313" key="2">
    <source>
        <dbReference type="Proteomes" id="UP000571857"/>
    </source>
</evidence>
<dbReference type="EMBL" id="JABXJK010000097">
    <property type="protein sequence ID" value="MBA0974419.1"/>
    <property type="molecule type" value="Genomic_DNA"/>
</dbReference>
<dbReference type="AlphaFoldDB" id="A0ABD4HSW4"/>
<evidence type="ECO:0000313" key="1">
    <source>
        <dbReference type="EMBL" id="MBA0974419.1"/>
    </source>
</evidence>
<proteinExistence type="predicted"/>
<dbReference type="Proteomes" id="UP000571857">
    <property type="component" value="Unassembled WGS sequence"/>
</dbReference>